<dbReference type="GO" id="GO:0050660">
    <property type="term" value="F:flavin adenine dinucleotide binding"/>
    <property type="evidence" value="ECO:0007669"/>
    <property type="project" value="TreeGrafter"/>
</dbReference>
<feature type="domain" description="Thiamine pyrophosphate enzyme TPP-binding" evidence="5">
    <location>
        <begin position="411"/>
        <end position="550"/>
    </location>
</feature>
<comment type="similarity">
    <text evidence="1 3">Belongs to the TPP enzyme family.</text>
</comment>
<gene>
    <name evidence="7" type="primary">mdlC_2</name>
    <name evidence="7" type="ORF">Mal52_44220</name>
</gene>
<dbReference type="PANTHER" id="PTHR18968">
    <property type="entry name" value="THIAMINE PYROPHOSPHATE ENZYMES"/>
    <property type="match status" value="1"/>
</dbReference>
<dbReference type="GO" id="GO:0030976">
    <property type="term" value="F:thiamine pyrophosphate binding"/>
    <property type="evidence" value="ECO:0007669"/>
    <property type="project" value="InterPro"/>
</dbReference>
<dbReference type="SUPFAM" id="SSF52518">
    <property type="entry name" value="Thiamin diphosphate-binding fold (THDP-binding)"/>
    <property type="match status" value="2"/>
</dbReference>
<dbReference type="InterPro" id="IPR011766">
    <property type="entry name" value="TPP_enzyme_TPP-bd"/>
</dbReference>
<dbReference type="SUPFAM" id="SSF52467">
    <property type="entry name" value="DHS-like NAD/FAD-binding domain"/>
    <property type="match status" value="1"/>
</dbReference>
<feature type="domain" description="Thiamine pyrophosphate enzyme central" evidence="4">
    <location>
        <begin position="188"/>
        <end position="327"/>
    </location>
</feature>
<dbReference type="Pfam" id="PF02775">
    <property type="entry name" value="TPP_enzyme_C"/>
    <property type="match status" value="1"/>
</dbReference>
<keyword evidence="8" id="KW-1185">Reference proteome</keyword>
<reference evidence="7 8" key="1">
    <citation type="submission" date="2019-02" db="EMBL/GenBank/DDBJ databases">
        <title>Deep-cultivation of Planctomycetes and their phenomic and genomic characterization uncovers novel biology.</title>
        <authorList>
            <person name="Wiegand S."/>
            <person name="Jogler M."/>
            <person name="Boedeker C."/>
            <person name="Pinto D."/>
            <person name="Vollmers J."/>
            <person name="Rivas-Marin E."/>
            <person name="Kohn T."/>
            <person name="Peeters S.H."/>
            <person name="Heuer A."/>
            <person name="Rast P."/>
            <person name="Oberbeckmann S."/>
            <person name="Bunk B."/>
            <person name="Jeske O."/>
            <person name="Meyerdierks A."/>
            <person name="Storesund J.E."/>
            <person name="Kallscheuer N."/>
            <person name="Luecker S."/>
            <person name="Lage O.M."/>
            <person name="Pohl T."/>
            <person name="Merkel B.J."/>
            <person name="Hornburger P."/>
            <person name="Mueller R.-W."/>
            <person name="Bruemmer F."/>
            <person name="Labrenz M."/>
            <person name="Spormann A.M."/>
            <person name="Op den Camp H."/>
            <person name="Overmann J."/>
            <person name="Amann R."/>
            <person name="Jetten M.S.M."/>
            <person name="Mascher T."/>
            <person name="Medema M.H."/>
            <person name="Devos D.P."/>
            <person name="Kaster A.-K."/>
            <person name="Ovreas L."/>
            <person name="Rohde M."/>
            <person name="Galperin M.Y."/>
            <person name="Jogler C."/>
        </authorList>
    </citation>
    <scope>NUCLEOTIDE SEQUENCE [LARGE SCALE GENOMIC DNA]</scope>
    <source>
        <strain evidence="7 8">Mal52</strain>
    </source>
</reference>
<evidence type="ECO:0000256" key="3">
    <source>
        <dbReference type="RuleBase" id="RU362132"/>
    </source>
</evidence>
<name>A0A517ZU03_9PLAN</name>
<dbReference type="Gene3D" id="3.40.50.970">
    <property type="match status" value="2"/>
</dbReference>
<feature type="domain" description="Thiamine pyrophosphate enzyme N-terminal TPP-binding" evidence="6">
    <location>
        <begin position="1"/>
        <end position="104"/>
    </location>
</feature>
<dbReference type="InterPro" id="IPR012000">
    <property type="entry name" value="Thiamin_PyroP_enz_cen_dom"/>
</dbReference>
<dbReference type="CDD" id="cd07035">
    <property type="entry name" value="TPP_PYR_POX_like"/>
    <property type="match status" value="1"/>
</dbReference>
<evidence type="ECO:0000313" key="7">
    <source>
        <dbReference type="EMBL" id="QDU45925.1"/>
    </source>
</evidence>
<dbReference type="GO" id="GO:0019752">
    <property type="term" value="P:carboxylic acid metabolic process"/>
    <property type="evidence" value="ECO:0007669"/>
    <property type="project" value="UniProtKB-ARBA"/>
</dbReference>
<dbReference type="CDD" id="cd02002">
    <property type="entry name" value="TPP_BFDC"/>
    <property type="match status" value="1"/>
</dbReference>
<dbReference type="Pfam" id="PF00205">
    <property type="entry name" value="TPP_enzyme_M"/>
    <property type="match status" value="1"/>
</dbReference>
<protein>
    <submittedName>
        <fullName evidence="7">Benzoylformate decarboxylase</fullName>
        <ecNumber evidence="7">4.1.1.7</ecNumber>
    </submittedName>
</protein>
<dbReference type="PANTHER" id="PTHR18968:SF133">
    <property type="entry name" value="BENZOYLFORMATE DECARBOXYLASE"/>
    <property type="match status" value="1"/>
</dbReference>
<dbReference type="RefSeq" id="WP_145378457.1">
    <property type="nucleotide sequence ID" value="NZ_CP036276.1"/>
</dbReference>
<evidence type="ECO:0000259" key="4">
    <source>
        <dbReference type="Pfam" id="PF00205"/>
    </source>
</evidence>
<dbReference type="InterPro" id="IPR012001">
    <property type="entry name" value="Thiamin_PyroP_enz_TPP-bd_dom"/>
</dbReference>
<dbReference type="Proteomes" id="UP000319383">
    <property type="component" value="Chromosome"/>
</dbReference>
<dbReference type="Pfam" id="PF02776">
    <property type="entry name" value="TPP_enzyme_N"/>
    <property type="match status" value="1"/>
</dbReference>
<evidence type="ECO:0000313" key="8">
    <source>
        <dbReference type="Proteomes" id="UP000319383"/>
    </source>
</evidence>
<dbReference type="InterPro" id="IPR029061">
    <property type="entry name" value="THDP-binding"/>
</dbReference>
<dbReference type="GO" id="GO:0003984">
    <property type="term" value="F:acetolactate synthase activity"/>
    <property type="evidence" value="ECO:0007669"/>
    <property type="project" value="TreeGrafter"/>
</dbReference>
<accession>A0A517ZU03</accession>
<keyword evidence="7" id="KW-0456">Lyase</keyword>
<organism evidence="7 8">
    <name type="scientific">Symmachiella dynata</name>
    <dbReference type="NCBI Taxonomy" id="2527995"/>
    <lineage>
        <taxon>Bacteria</taxon>
        <taxon>Pseudomonadati</taxon>
        <taxon>Planctomycetota</taxon>
        <taxon>Planctomycetia</taxon>
        <taxon>Planctomycetales</taxon>
        <taxon>Planctomycetaceae</taxon>
        <taxon>Symmachiella</taxon>
    </lineage>
</organism>
<dbReference type="Gene3D" id="3.40.50.1220">
    <property type="entry name" value="TPP-binding domain"/>
    <property type="match status" value="1"/>
</dbReference>
<keyword evidence="2 3" id="KW-0786">Thiamine pyrophosphate</keyword>
<dbReference type="GO" id="GO:0000287">
    <property type="term" value="F:magnesium ion binding"/>
    <property type="evidence" value="ECO:0007669"/>
    <property type="project" value="InterPro"/>
</dbReference>
<evidence type="ECO:0000259" key="5">
    <source>
        <dbReference type="Pfam" id="PF02775"/>
    </source>
</evidence>
<proteinExistence type="inferred from homology"/>
<dbReference type="KEGG" id="sdyn:Mal52_44220"/>
<dbReference type="EC" id="4.1.1.7" evidence="7"/>
<dbReference type="InterPro" id="IPR045229">
    <property type="entry name" value="TPP_enz"/>
</dbReference>
<sequence length="562" mass="61105">MNGSEAILELLADAGVKYLFGNPGTTELPLSDALVDHPRIKYILGLQEVPVVGIAEGYAQASRSPGVVNLHISCGLGNGMGMLYNAYRAGTPLIVTAGQQDRRLKFQEPILWSDMVSVAKPWTKWAIEVERAADLPNAIRRAVQTALMPPTGPVFLSIPVDVQREITEFDLTPPQPINPQVRPPAAELQRAAEMLCAAKNPGILVGSRVVEADGVAELVELAEALGAPVISESGTTHGRLSFPCTHPLSAPGLPLWAPEIEDRLSEFDVLFVAGTDVFRLYVYFEPARALPKHTRLIHLDQNYWELGKNYPTEVALAGDPKVGLAELAQLVRGRQSDEQQTVVRERTARRSEVHQQLRNDLQTTITSQQDQRPLTSAVIMHSLARALPPNVAVIEEAVTTTNTHLERLGAIADPTGYFGHRGWALGWGLGCSIGVKLAWPDRPVLAVLGEGASLYGIQGLWTAARYRIPVTFVICNNAQYQILKIGAQGMELPQAQAGRFEGMDIAGPEVDMVALARSLGVQAERVTEPDELTEKVRASLAGDVPRLFDVPIDRQTPGRLGY</sequence>
<dbReference type="GO" id="GO:0050695">
    <property type="term" value="F:benzoylformate decarboxylase activity"/>
    <property type="evidence" value="ECO:0007669"/>
    <property type="project" value="UniProtKB-EC"/>
</dbReference>
<dbReference type="AlphaFoldDB" id="A0A517ZU03"/>
<evidence type="ECO:0000259" key="6">
    <source>
        <dbReference type="Pfam" id="PF02776"/>
    </source>
</evidence>
<evidence type="ECO:0000256" key="2">
    <source>
        <dbReference type="ARBA" id="ARBA00023052"/>
    </source>
</evidence>
<evidence type="ECO:0000256" key="1">
    <source>
        <dbReference type="ARBA" id="ARBA00007812"/>
    </source>
</evidence>
<dbReference type="InterPro" id="IPR029035">
    <property type="entry name" value="DHS-like_NAD/FAD-binding_dom"/>
</dbReference>
<dbReference type="EMBL" id="CP036276">
    <property type="protein sequence ID" value="QDU45925.1"/>
    <property type="molecule type" value="Genomic_DNA"/>
</dbReference>